<dbReference type="GO" id="GO:0004519">
    <property type="term" value="F:endonuclease activity"/>
    <property type="evidence" value="ECO:0007669"/>
    <property type="project" value="UniProtKB-KW"/>
</dbReference>
<evidence type="ECO:0000256" key="2">
    <source>
        <dbReference type="ARBA" id="ARBA00022723"/>
    </source>
</evidence>
<keyword evidence="1" id="KW-0540">Nuclease</keyword>
<protein>
    <submittedName>
        <fullName evidence="7">Uncharacterized protein</fullName>
    </submittedName>
</protein>
<evidence type="ECO:0000256" key="6">
    <source>
        <dbReference type="ARBA" id="ARBA00023118"/>
    </source>
</evidence>
<evidence type="ECO:0000256" key="1">
    <source>
        <dbReference type="ARBA" id="ARBA00022722"/>
    </source>
</evidence>
<keyword evidence="8" id="KW-1185">Reference proteome</keyword>
<reference evidence="8" key="1">
    <citation type="submission" date="2017-02" db="EMBL/GenBank/DDBJ databases">
        <authorList>
            <person name="Daims H."/>
        </authorList>
    </citation>
    <scope>NUCLEOTIDE SEQUENCE [LARGE SCALE GENOMIC DNA]</scope>
</reference>
<dbReference type="AlphaFoldDB" id="A0A1R4HHS2"/>
<proteinExistence type="predicted"/>
<keyword evidence="3" id="KW-0255">Endonuclease</keyword>
<keyword evidence="4" id="KW-0378">Hydrolase</keyword>
<evidence type="ECO:0000313" key="8">
    <source>
        <dbReference type="Proteomes" id="UP000195442"/>
    </source>
</evidence>
<accession>A0A1R4HHS2</accession>
<name>A0A1R4HHS2_9GAMM</name>
<dbReference type="Pfam" id="PF01867">
    <property type="entry name" value="Cas_Cas1"/>
    <property type="match status" value="1"/>
</dbReference>
<dbReference type="GO" id="GO:0051607">
    <property type="term" value="P:defense response to virus"/>
    <property type="evidence" value="ECO:0007669"/>
    <property type="project" value="UniProtKB-KW"/>
</dbReference>
<evidence type="ECO:0000256" key="4">
    <source>
        <dbReference type="ARBA" id="ARBA00022801"/>
    </source>
</evidence>
<dbReference type="EMBL" id="FUKJ01000437">
    <property type="protein sequence ID" value="SJM95767.1"/>
    <property type="molecule type" value="Genomic_DNA"/>
</dbReference>
<evidence type="ECO:0000313" key="7">
    <source>
        <dbReference type="EMBL" id="SJM95767.1"/>
    </source>
</evidence>
<sequence length="247" mass="28536">MQALYIEGKTGCRVSWDEPALRLEIPEQSDRLFPLARLSRIVSADTVEWSMPSLLACADAGVPLVFMTQNGDVRLRCWGQPAPRQSLTQRLLDLLSRSDGKDQYQDWYNSVEKMAVRSFCRRMHVPSWREVPVNLVNEQLAKTLFTDGQYAVKVIQSLLESELKVLQSTCELSVDDDVLLTGNLNVLQDLSRLLLWDYYPLLFRLHANVNKPDLHTLVQLFEQRTERLHRLFSNTLHKLQHFLAEVD</sequence>
<keyword evidence="5" id="KW-0460">Magnesium</keyword>
<dbReference type="GO" id="GO:0003676">
    <property type="term" value="F:nucleic acid binding"/>
    <property type="evidence" value="ECO:0007669"/>
    <property type="project" value="InterPro"/>
</dbReference>
<dbReference type="OrthoDB" id="5766767at2"/>
<keyword evidence="2" id="KW-0479">Metal-binding</keyword>
<keyword evidence="6" id="KW-0051">Antiviral defense</keyword>
<dbReference type="GO" id="GO:0016787">
    <property type="term" value="F:hydrolase activity"/>
    <property type="evidence" value="ECO:0007669"/>
    <property type="project" value="UniProtKB-KW"/>
</dbReference>
<dbReference type="GO" id="GO:0046872">
    <property type="term" value="F:metal ion binding"/>
    <property type="evidence" value="ECO:0007669"/>
    <property type="project" value="UniProtKB-KW"/>
</dbReference>
<organism evidence="7 8">
    <name type="scientific">Crenothrix polyspora</name>
    <dbReference type="NCBI Taxonomy" id="360316"/>
    <lineage>
        <taxon>Bacteria</taxon>
        <taxon>Pseudomonadati</taxon>
        <taxon>Pseudomonadota</taxon>
        <taxon>Gammaproteobacteria</taxon>
        <taxon>Methylococcales</taxon>
        <taxon>Crenotrichaceae</taxon>
        <taxon>Crenothrix</taxon>
    </lineage>
</organism>
<dbReference type="RefSeq" id="WP_087148369.1">
    <property type="nucleotide sequence ID" value="NZ_FUKJ01000437.1"/>
</dbReference>
<dbReference type="Gene3D" id="3.100.10.20">
    <property type="entry name" value="CRISPR-associated endonuclease Cas1, N-terminal domain"/>
    <property type="match status" value="1"/>
</dbReference>
<dbReference type="GO" id="GO:0043571">
    <property type="term" value="P:maintenance of CRISPR repeat elements"/>
    <property type="evidence" value="ECO:0007669"/>
    <property type="project" value="InterPro"/>
</dbReference>
<evidence type="ECO:0000256" key="5">
    <source>
        <dbReference type="ARBA" id="ARBA00022842"/>
    </source>
</evidence>
<evidence type="ECO:0000256" key="3">
    <source>
        <dbReference type="ARBA" id="ARBA00022759"/>
    </source>
</evidence>
<gene>
    <name evidence="7" type="ORF">CRENPOLYSF2_710002</name>
</gene>
<dbReference type="InterPro" id="IPR042211">
    <property type="entry name" value="CRISPR-assoc_Cas1_N"/>
</dbReference>
<dbReference type="Proteomes" id="UP000195442">
    <property type="component" value="Unassembled WGS sequence"/>
</dbReference>
<dbReference type="InterPro" id="IPR002729">
    <property type="entry name" value="CRISPR-assoc_Cas1"/>
</dbReference>